<dbReference type="EMBL" id="JBAFSM010000055">
    <property type="protein sequence ID" value="MEG3439652.1"/>
    <property type="molecule type" value="Genomic_DNA"/>
</dbReference>
<accession>A0AAW9QPE8</accession>
<reference evidence="1 2" key="1">
    <citation type="submission" date="2024-01" db="EMBL/GenBank/DDBJ databases">
        <title>Genomic insights into the taxonomy and metabolism of the cyanobacterium Pannus brasiliensis CCIBt3594.</title>
        <authorList>
            <person name="Machado M."/>
            <person name="Botero N.B."/>
            <person name="Andreote A.P.D."/>
            <person name="Feitosa A.M.T."/>
            <person name="Popin R."/>
            <person name="Sivonen K."/>
            <person name="Fiore M.F."/>
        </authorList>
    </citation>
    <scope>NUCLEOTIDE SEQUENCE [LARGE SCALE GENOMIC DNA]</scope>
    <source>
        <strain evidence="1 2">CCIBt3594</strain>
    </source>
</reference>
<proteinExistence type="predicted"/>
<keyword evidence="2" id="KW-1185">Reference proteome</keyword>
<dbReference type="InterPro" id="IPR049537">
    <property type="entry name" value="RelB-like"/>
</dbReference>
<name>A0AAW9QPE8_9CHRO</name>
<gene>
    <name evidence="1" type="ORF">V0288_21170</name>
</gene>
<evidence type="ECO:0000313" key="1">
    <source>
        <dbReference type="EMBL" id="MEG3439652.1"/>
    </source>
</evidence>
<organism evidence="1 2">
    <name type="scientific">Pannus brasiliensis CCIBt3594</name>
    <dbReference type="NCBI Taxonomy" id="1427578"/>
    <lineage>
        <taxon>Bacteria</taxon>
        <taxon>Bacillati</taxon>
        <taxon>Cyanobacteriota</taxon>
        <taxon>Cyanophyceae</taxon>
        <taxon>Oscillatoriophycideae</taxon>
        <taxon>Chroococcales</taxon>
        <taxon>Microcystaceae</taxon>
        <taxon>Pannus</taxon>
    </lineage>
</organism>
<evidence type="ECO:0000313" key="2">
    <source>
        <dbReference type="Proteomes" id="UP001328733"/>
    </source>
</evidence>
<dbReference type="Proteomes" id="UP001328733">
    <property type="component" value="Unassembled WGS sequence"/>
</dbReference>
<sequence length="77" mass="8882">MTEIDPRGNSLMELKEKYVTDERGNRIAVLLDIEEYQKILEKLEELDAIKAYDNAILSEDEELPFEVAIAEIENSHS</sequence>
<comment type="caution">
    <text evidence="1">The sequence shown here is derived from an EMBL/GenBank/DDBJ whole genome shotgun (WGS) entry which is preliminary data.</text>
</comment>
<dbReference type="Pfam" id="PF18506">
    <property type="entry name" value="RelB-like"/>
    <property type="match status" value="1"/>
</dbReference>
<dbReference type="AlphaFoldDB" id="A0AAW9QPE8"/>
<protein>
    <submittedName>
        <fullName evidence="1">Uncharacterized protein</fullName>
    </submittedName>
</protein>